<dbReference type="AlphaFoldDB" id="A0A2U8WI30"/>
<keyword evidence="3" id="KW-1185">Reference proteome</keyword>
<dbReference type="Pfam" id="PF13546">
    <property type="entry name" value="DDE_5"/>
    <property type="match status" value="1"/>
</dbReference>
<dbReference type="InterPro" id="IPR039365">
    <property type="entry name" value="IS701-like"/>
</dbReference>
<dbReference type="PANTHER" id="PTHR33627:SF1">
    <property type="entry name" value="TRANSPOSASE"/>
    <property type="match status" value="1"/>
</dbReference>
<proteinExistence type="predicted"/>
<evidence type="ECO:0000313" key="2">
    <source>
        <dbReference type="EMBL" id="AWN45894.1"/>
    </source>
</evidence>
<dbReference type="OrthoDB" id="583339at2"/>
<dbReference type="KEGG" id="mtea:DK419_05815"/>
<gene>
    <name evidence="2" type="ORF">DK419_05815</name>
</gene>
<dbReference type="PANTHER" id="PTHR33627">
    <property type="entry name" value="TRANSPOSASE"/>
    <property type="match status" value="1"/>
</dbReference>
<dbReference type="EMBL" id="CP029553">
    <property type="protein sequence ID" value="AWN45894.1"/>
    <property type="molecule type" value="Genomic_DNA"/>
</dbReference>
<dbReference type="InterPro" id="IPR038721">
    <property type="entry name" value="IS701-like_DDE_dom"/>
</dbReference>
<dbReference type="Proteomes" id="UP000245444">
    <property type="component" value="Chromosome"/>
</dbReference>
<feature type="domain" description="Transposase IS701-like DDE" evidence="1">
    <location>
        <begin position="52"/>
        <end position="135"/>
    </location>
</feature>
<accession>A0A2U8WI30</accession>
<organism evidence="2 3">
    <name type="scientific">Methylobacterium terrae</name>
    <dbReference type="NCBI Taxonomy" id="2202827"/>
    <lineage>
        <taxon>Bacteria</taxon>
        <taxon>Pseudomonadati</taxon>
        <taxon>Pseudomonadota</taxon>
        <taxon>Alphaproteobacteria</taxon>
        <taxon>Hyphomicrobiales</taxon>
        <taxon>Methylobacteriaceae</taxon>
        <taxon>Methylobacterium</taxon>
    </lineage>
</organism>
<sequence length="230" mass="25178">MPTSSCVLRRAGEPRWMSSGRRRGWTTWRHGWLRFWPPCLAPNSAAGRRSTCAACTWPGERESMEPMAARVAPGHVQQLHHFVSASPWSCARLERVLAGQADRLVGGPQAVLVVDDAALVKQGRHSVGAQRQCCNLTDFYCYSVIFTAQPMSASANDAQSPISSAIRSAPAAGERSPAATLRSASAVVLRTSALPVRRWCRRSWTSAHIHFTSCSRRFAPISPVAVSLRR</sequence>
<name>A0A2U8WI30_9HYPH</name>
<evidence type="ECO:0000313" key="3">
    <source>
        <dbReference type="Proteomes" id="UP000245444"/>
    </source>
</evidence>
<reference evidence="2 3" key="1">
    <citation type="submission" date="2018-05" db="EMBL/GenBank/DDBJ databases">
        <title>Complete Genome Sequence of Methylobacterium sp. 17Sr1-28.</title>
        <authorList>
            <person name="Srinivasan S."/>
        </authorList>
    </citation>
    <scope>NUCLEOTIDE SEQUENCE [LARGE SCALE GENOMIC DNA]</scope>
    <source>
        <strain evidence="2 3">17Sr1-28</strain>
    </source>
</reference>
<protein>
    <recommendedName>
        <fullName evidence="1">Transposase IS701-like DDE domain-containing protein</fullName>
    </recommendedName>
</protein>
<evidence type="ECO:0000259" key="1">
    <source>
        <dbReference type="Pfam" id="PF13546"/>
    </source>
</evidence>